<dbReference type="Proteomes" id="UP000093352">
    <property type="component" value="Unassembled WGS sequence"/>
</dbReference>
<evidence type="ECO:0000313" key="1">
    <source>
        <dbReference type="EMBL" id="RDY21401.1"/>
    </source>
</evidence>
<keyword evidence="2" id="KW-1185">Reference proteome</keyword>
<organism evidence="1 2">
    <name type="scientific">Criibacterium bergeronii</name>
    <dbReference type="NCBI Taxonomy" id="1871336"/>
    <lineage>
        <taxon>Bacteria</taxon>
        <taxon>Bacillati</taxon>
        <taxon>Bacillota</taxon>
        <taxon>Clostridia</taxon>
        <taxon>Peptostreptococcales</taxon>
        <taxon>Filifactoraceae</taxon>
        <taxon>Criibacterium</taxon>
    </lineage>
</organism>
<dbReference type="EMBL" id="MBEW02000007">
    <property type="protein sequence ID" value="RDY21401.1"/>
    <property type="molecule type" value="Genomic_DNA"/>
</dbReference>
<dbReference type="AlphaFoldDB" id="A0A1C0AG94"/>
<evidence type="ECO:0000313" key="2">
    <source>
        <dbReference type="Proteomes" id="UP000093352"/>
    </source>
</evidence>
<sequence>MSIKDWTGNNKATFTCNGASNHSVEDREENDFYATDPKAVEMLLELEKFNSPIWEPACGKGHISRVLLNHGYRVMSSDIIDRGYNGTLVIDFLNCQEIKEPIHFGDIITNPPYKYAKEFIEKALDVVSDGKKIAMFLKLTFLESKSRRELFNKYPPKVIYVSSSRLQCAKNGDFEKYKNGTGTAIAYAWFIWEKGYKGDSIVRWFN</sequence>
<name>A0A1C0AG94_9FIRM</name>
<dbReference type="InterPro" id="IPR029063">
    <property type="entry name" value="SAM-dependent_MTases_sf"/>
</dbReference>
<proteinExistence type="predicted"/>
<accession>A0A1C0AG94</accession>
<gene>
    <name evidence="1" type="ORF">BBG48_004595</name>
</gene>
<dbReference type="STRING" id="1871336.BBG48_06670"/>
<reference evidence="1 2" key="1">
    <citation type="journal article" date="2016" name="Genome Announc.">
        <title>Draft Genome Sequence of Criibacterium bergeronii gen. nov., sp. nov., Strain CCRI-22567T, Isolated from a Vaginal Sample from a Woman with Bacterial Vaginosis.</title>
        <authorList>
            <person name="Maheux A.F."/>
            <person name="Berube E."/>
            <person name="Boudreau D.K."/>
            <person name="Raymond F."/>
            <person name="Corbeil J."/>
            <person name="Roy P.H."/>
            <person name="Boissinot M."/>
            <person name="Omar R.F."/>
        </authorList>
    </citation>
    <scope>NUCLEOTIDE SEQUENCE [LARGE SCALE GENOMIC DNA]</scope>
    <source>
        <strain evidence="1 2">CCRI-22567</strain>
    </source>
</reference>
<protein>
    <submittedName>
        <fullName evidence="1">NAD(P)-dependent oxidoreductase</fullName>
    </submittedName>
</protein>
<dbReference type="Gene3D" id="3.40.50.150">
    <property type="entry name" value="Vaccinia Virus protein VP39"/>
    <property type="match status" value="1"/>
</dbReference>
<comment type="caution">
    <text evidence="1">The sequence shown here is derived from an EMBL/GenBank/DDBJ whole genome shotgun (WGS) entry which is preliminary data.</text>
</comment>
<dbReference type="SUPFAM" id="SSF53335">
    <property type="entry name" value="S-adenosyl-L-methionine-dependent methyltransferases"/>
    <property type="match status" value="1"/>
</dbReference>